<dbReference type="InterPro" id="IPR035986">
    <property type="entry name" value="PKD_dom_sf"/>
</dbReference>
<dbReference type="EMBL" id="JAIWYP010000002">
    <property type="protein sequence ID" value="KAH3871232.1"/>
    <property type="molecule type" value="Genomic_DNA"/>
</dbReference>
<keyword evidence="3" id="KW-0677">Repeat</keyword>
<dbReference type="SMART" id="SM00089">
    <property type="entry name" value="PKD"/>
    <property type="match status" value="3"/>
</dbReference>
<evidence type="ECO:0000313" key="7">
    <source>
        <dbReference type="EMBL" id="KAH3871232.1"/>
    </source>
</evidence>
<dbReference type="Gene3D" id="2.60.40.10">
    <property type="entry name" value="Immunoglobulins"/>
    <property type="match status" value="1"/>
</dbReference>
<evidence type="ECO:0000313" key="8">
    <source>
        <dbReference type="Proteomes" id="UP000828390"/>
    </source>
</evidence>
<evidence type="ECO:0000256" key="2">
    <source>
        <dbReference type="ARBA" id="ARBA00022692"/>
    </source>
</evidence>
<dbReference type="InterPro" id="IPR013783">
    <property type="entry name" value="Ig-like_fold"/>
</dbReference>
<dbReference type="InterPro" id="IPR022409">
    <property type="entry name" value="PKD/Chitinase_dom"/>
</dbReference>
<dbReference type="GO" id="GO:0005261">
    <property type="term" value="F:monoatomic cation channel activity"/>
    <property type="evidence" value="ECO:0007669"/>
    <property type="project" value="TreeGrafter"/>
</dbReference>
<comment type="subcellular location">
    <subcellularLocation>
        <location evidence="1">Membrane</location>
        <topology evidence="1">Multi-pass membrane protein</topology>
    </subcellularLocation>
</comment>
<dbReference type="GO" id="GO:0005886">
    <property type="term" value="C:plasma membrane"/>
    <property type="evidence" value="ECO:0007669"/>
    <property type="project" value="TreeGrafter"/>
</dbReference>
<dbReference type="Pfam" id="PF02010">
    <property type="entry name" value="REJ"/>
    <property type="match status" value="1"/>
</dbReference>
<keyword evidence="4" id="KW-1133">Transmembrane helix</keyword>
<keyword evidence="5" id="KW-0472">Membrane</keyword>
<evidence type="ECO:0000256" key="4">
    <source>
        <dbReference type="ARBA" id="ARBA00022989"/>
    </source>
</evidence>
<evidence type="ECO:0000256" key="5">
    <source>
        <dbReference type="ARBA" id="ARBA00023136"/>
    </source>
</evidence>
<protein>
    <recommendedName>
        <fullName evidence="6">PKD domain-containing protein</fullName>
    </recommendedName>
</protein>
<gene>
    <name evidence="7" type="ORF">DPMN_034426</name>
</gene>
<evidence type="ECO:0000256" key="3">
    <source>
        <dbReference type="ARBA" id="ARBA00022737"/>
    </source>
</evidence>
<comment type="caution">
    <text evidence="7">The sequence shown here is derived from an EMBL/GenBank/DDBJ whole genome shotgun (WGS) entry which is preliminary data.</text>
</comment>
<keyword evidence="8" id="KW-1185">Reference proteome</keyword>
<proteinExistence type="predicted"/>
<reference evidence="7" key="2">
    <citation type="submission" date="2020-11" db="EMBL/GenBank/DDBJ databases">
        <authorList>
            <person name="McCartney M.A."/>
            <person name="Auch B."/>
            <person name="Kono T."/>
            <person name="Mallez S."/>
            <person name="Becker A."/>
            <person name="Gohl D.M."/>
            <person name="Silverstein K.A.T."/>
            <person name="Koren S."/>
            <person name="Bechman K.B."/>
            <person name="Herman A."/>
            <person name="Abrahante J.E."/>
            <person name="Garbe J."/>
        </authorList>
    </citation>
    <scope>NUCLEOTIDE SEQUENCE</scope>
    <source>
        <strain evidence="7">Duluth1</strain>
        <tissue evidence="7">Whole animal</tissue>
    </source>
</reference>
<name>A0A9D4RLZ7_DREPO</name>
<dbReference type="SUPFAM" id="SSF49299">
    <property type="entry name" value="PKD domain"/>
    <property type="match status" value="4"/>
</dbReference>
<dbReference type="PROSITE" id="PS50093">
    <property type="entry name" value="PKD"/>
    <property type="match status" value="1"/>
</dbReference>
<dbReference type="CDD" id="cd00146">
    <property type="entry name" value="PKD"/>
    <property type="match status" value="1"/>
</dbReference>
<dbReference type="GO" id="GO:0006816">
    <property type="term" value="P:calcium ion transport"/>
    <property type="evidence" value="ECO:0007669"/>
    <property type="project" value="TreeGrafter"/>
</dbReference>
<dbReference type="PANTHER" id="PTHR46730:SF4">
    <property type="entry name" value="POLYCYSTIC KIDNEY DISEASE PROTEIN 1-LIKE 1"/>
    <property type="match status" value="1"/>
</dbReference>
<evidence type="ECO:0000256" key="1">
    <source>
        <dbReference type="ARBA" id="ARBA00004141"/>
    </source>
</evidence>
<organism evidence="7 8">
    <name type="scientific">Dreissena polymorpha</name>
    <name type="common">Zebra mussel</name>
    <name type="synonym">Mytilus polymorpha</name>
    <dbReference type="NCBI Taxonomy" id="45954"/>
    <lineage>
        <taxon>Eukaryota</taxon>
        <taxon>Metazoa</taxon>
        <taxon>Spiralia</taxon>
        <taxon>Lophotrochozoa</taxon>
        <taxon>Mollusca</taxon>
        <taxon>Bivalvia</taxon>
        <taxon>Autobranchia</taxon>
        <taxon>Heteroconchia</taxon>
        <taxon>Euheterodonta</taxon>
        <taxon>Imparidentia</taxon>
        <taxon>Neoheterodontei</taxon>
        <taxon>Myida</taxon>
        <taxon>Dreissenoidea</taxon>
        <taxon>Dreissenidae</taxon>
        <taxon>Dreissena</taxon>
    </lineage>
</organism>
<dbReference type="PANTHER" id="PTHR46730">
    <property type="entry name" value="POLYCYSTIN-1"/>
    <property type="match status" value="1"/>
</dbReference>
<dbReference type="Pfam" id="PF00801">
    <property type="entry name" value="PKD"/>
    <property type="match status" value="1"/>
</dbReference>
<dbReference type="AlphaFoldDB" id="A0A9D4RLZ7"/>
<dbReference type="Proteomes" id="UP000828390">
    <property type="component" value="Unassembled WGS sequence"/>
</dbReference>
<dbReference type="InterPro" id="IPR000601">
    <property type="entry name" value="PKD_dom"/>
</dbReference>
<evidence type="ECO:0000259" key="6">
    <source>
        <dbReference type="PROSITE" id="PS50093"/>
    </source>
</evidence>
<keyword evidence="2" id="KW-0812">Transmembrane</keyword>
<reference evidence="7" key="1">
    <citation type="journal article" date="2019" name="bioRxiv">
        <title>The Genome of the Zebra Mussel, Dreissena polymorpha: A Resource for Invasive Species Research.</title>
        <authorList>
            <person name="McCartney M.A."/>
            <person name="Auch B."/>
            <person name="Kono T."/>
            <person name="Mallez S."/>
            <person name="Zhang Y."/>
            <person name="Obille A."/>
            <person name="Becker A."/>
            <person name="Abrahante J.E."/>
            <person name="Garbe J."/>
            <person name="Badalamenti J.P."/>
            <person name="Herman A."/>
            <person name="Mangelson H."/>
            <person name="Liachko I."/>
            <person name="Sullivan S."/>
            <person name="Sone E.D."/>
            <person name="Koren S."/>
            <person name="Silverstein K.A.T."/>
            <person name="Beckman K.B."/>
            <person name="Gohl D.M."/>
        </authorList>
    </citation>
    <scope>NUCLEOTIDE SEQUENCE</scope>
    <source>
        <strain evidence="7">Duluth1</strain>
        <tissue evidence="7">Whole animal</tissue>
    </source>
</reference>
<dbReference type="InterPro" id="IPR002859">
    <property type="entry name" value="PKD/REJ-like"/>
</dbReference>
<accession>A0A9D4RLZ7</accession>
<feature type="domain" description="PKD" evidence="6">
    <location>
        <begin position="416"/>
        <end position="471"/>
    </location>
</feature>
<sequence length="947" mass="105657">MFWCSRFNTTILFDDGSMLAFYTELLLAPENITKYHAYTSPGIYQLSAVIENPVGHFEGNYSIVVQYPVRNLELRVKSPQILPIGSSINTLFNLTFLGLVEPATNASIMTDFKDGTIIIDPFLANDSTPIVFGMWHPYIDAGTYNVSMNVSNLVSWIFLHQVVDVDEKLYEVVLTPALHYVITNTFVDLLVTMLAGTRATCLYESGDGSPTVLIPCSRIAVASVSHQYATVGVYHPSVFANNSVGYVFVYSSIGPIFVQNPVVGFKTVSLTKIAFIGPPYTPTYELTLKFELLFDNRELLPTNASYKVDFGDGYVTSVLDLPPIVKVTNYNGSYDLMLELTHTYIHGGNFSIDITIWNLVSNVTYSDTFDIYEAIANLRVNTFGYDAGVKMTGLGPEMNYFAQENPVWFQASHDKGSHVSYFWIFNDSLSESTDLIDYVLHNYLEPGMYNVQLIASNYIGSATVYPMIHVQRSCKNIAISSDTPRSKNTTFDFPVFPGNIATDACYMIDFKDNSAEPSQYQFFGNLDYCKTVPEWSALLDKTIGHFVAVSSWELEVKRFEFLNQPTTTGLPTTSTVSITTTIKTTTTMTTTTSLATTTSTPSSTMTLATTTDLYGNFTTTTGEPTTSTDPYYNFTSSSIAATTTGTTTSTTDGTTTITTTTLIPTTTVPLSYNSTWNITIQTKYMIPGMYATELKCRNWVSQDQAGWETGVTKGQCWWPYVNVSSANPCKAPMCDEAVPTMRKAYRSEKLIIYSNVTINCTATKIAFFWWRVFKQNLEGENETEVTDLKGADYYSIGARNLILTGNTLEYGLYRFELNVSMNETMGMDRQDSLFLRIVETPLVAKIAGGEYVMRPWGDFLPLEIDGGTFSYDPDMEDPADKTGMEFIWLCRRTCESWPQEFTEDYNVAVSMPPNNCSYSDVTDRGCNKVDMFDSSGTSLKYIADTIL</sequence>